<evidence type="ECO:0000256" key="17">
    <source>
        <dbReference type="ARBA" id="ARBA00023212"/>
    </source>
</evidence>
<name>A0A9Q0BRB9_9MUSC</name>
<keyword evidence="13 20" id="KW-0518">Myosin</keyword>
<dbReference type="SMART" id="SM00242">
    <property type="entry name" value="MYSc"/>
    <property type="match status" value="1"/>
</dbReference>
<dbReference type="SUPFAM" id="SSF52540">
    <property type="entry name" value="P-loop containing nucleoside triphosphate hydrolases"/>
    <property type="match status" value="1"/>
</dbReference>
<comment type="function">
    <text evidence="21">Ligand for members of the frizzled family of seven transmembrane receptors.</text>
</comment>
<keyword evidence="16 20" id="KW-0009">Actin-binding</keyword>
<dbReference type="InterPro" id="IPR052409">
    <property type="entry name" value="Myosin-III_kinase_activity"/>
</dbReference>
<evidence type="ECO:0000256" key="4">
    <source>
        <dbReference type="ARBA" id="ARBA00005683"/>
    </source>
</evidence>
<evidence type="ECO:0000313" key="26">
    <source>
        <dbReference type="Proteomes" id="UP001059596"/>
    </source>
</evidence>
<dbReference type="Gene3D" id="1.10.510.10">
    <property type="entry name" value="Transferase(Phosphotransferase) domain 1"/>
    <property type="match status" value="1"/>
</dbReference>
<keyword evidence="26" id="KW-1185">Reference proteome</keyword>
<dbReference type="GO" id="GO:0048699">
    <property type="term" value="P:generation of neurons"/>
    <property type="evidence" value="ECO:0007669"/>
    <property type="project" value="UniProtKB-ARBA"/>
</dbReference>
<keyword evidence="9 21" id="KW-0879">Wnt signaling pathway</keyword>
<dbReference type="SMART" id="SM00097">
    <property type="entry name" value="WNT1"/>
    <property type="match status" value="1"/>
</dbReference>
<dbReference type="GO" id="GO:0030832">
    <property type="term" value="P:regulation of actin filament length"/>
    <property type="evidence" value="ECO:0007669"/>
    <property type="project" value="TreeGrafter"/>
</dbReference>
<dbReference type="PROSITE" id="PS51456">
    <property type="entry name" value="MYOSIN_MOTOR"/>
    <property type="match status" value="1"/>
</dbReference>
<evidence type="ECO:0000256" key="16">
    <source>
        <dbReference type="ARBA" id="ARBA00023203"/>
    </source>
</evidence>
<dbReference type="GO" id="GO:0016459">
    <property type="term" value="C:myosin complex"/>
    <property type="evidence" value="ECO:0007669"/>
    <property type="project" value="UniProtKB-KW"/>
</dbReference>
<evidence type="ECO:0000256" key="10">
    <source>
        <dbReference type="ARBA" id="ARBA00022737"/>
    </source>
</evidence>
<feature type="compositionally biased region" description="Low complexity" evidence="22">
    <location>
        <begin position="340"/>
        <end position="350"/>
    </location>
</feature>
<feature type="region of interest" description="Disordered" evidence="22">
    <location>
        <begin position="16"/>
        <end position="37"/>
    </location>
</feature>
<dbReference type="GO" id="GO:0005102">
    <property type="term" value="F:signaling receptor binding"/>
    <property type="evidence" value="ECO:0007669"/>
    <property type="project" value="InterPro"/>
</dbReference>
<evidence type="ECO:0000256" key="14">
    <source>
        <dbReference type="ARBA" id="ARBA00023157"/>
    </source>
</evidence>
<dbReference type="SMART" id="SM00219">
    <property type="entry name" value="TyrKc"/>
    <property type="match status" value="1"/>
</dbReference>
<dbReference type="Proteomes" id="UP001059596">
    <property type="component" value="Unassembled WGS sequence"/>
</dbReference>
<comment type="caution">
    <text evidence="20">Lacks conserved residue(s) required for the propagation of feature annotation.</text>
</comment>
<evidence type="ECO:0000256" key="18">
    <source>
        <dbReference type="ARBA" id="ARBA00023273"/>
    </source>
</evidence>
<dbReference type="FunFam" id="3.30.2460.20:FF:000001">
    <property type="entry name" value="Wnt homolog"/>
    <property type="match status" value="1"/>
</dbReference>
<evidence type="ECO:0000256" key="19">
    <source>
        <dbReference type="ARBA" id="ARBA00023288"/>
    </source>
</evidence>
<dbReference type="Gene3D" id="1.20.120.720">
    <property type="entry name" value="Myosin VI head, motor domain, U50 subdomain"/>
    <property type="match status" value="1"/>
</dbReference>
<dbReference type="GO" id="GO:0000902">
    <property type="term" value="P:cell morphogenesis"/>
    <property type="evidence" value="ECO:0007669"/>
    <property type="project" value="UniProtKB-ARBA"/>
</dbReference>
<evidence type="ECO:0000256" key="7">
    <source>
        <dbReference type="ARBA" id="ARBA00022525"/>
    </source>
</evidence>
<dbReference type="Pfam" id="PF00110">
    <property type="entry name" value="wnt"/>
    <property type="match status" value="2"/>
</dbReference>
<feature type="domain" description="Protein kinase" evidence="23">
    <location>
        <begin position="465"/>
        <end position="712"/>
    </location>
</feature>
<evidence type="ECO:0000259" key="24">
    <source>
        <dbReference type="PROSITE" id="PS51456"/>
    </source>
</evidence>
<dbReference type="GO" id="GO:0007517">
    <property type="term" value="P:muscle organ development"/>
    <property type="evidence" value="ECO:0007669"/>
    <property type="project" value="UniProtKB-ARBA"/>
</dbReference>
<evidence type="ECO:0000256" key="8">
    <source>
        <dbReference type="ARBA" id="ARBA00022530"/>
    </source>
</evidence>
<evidence type="ECO:0000256" key="22">
    <source>
        <dbReference type="SAM" id="MobiDB-lite"/>
    </source>
</evidence>
<keyword evidence="11 20" id="KW-0547">Nucleotide-binding</keyword>
<dbReference type="InterPro" id="IPR005817">
    <property type="entry name" value="Wnt"/>
</dbReference>
<dbReference type="Gene3D" id="3.30.200.20">
    <property type="entry name" value="Phosphorylase Kinase, domain 1"/>
    <property type="match status" value="1"/>
</dbReference>
<evidence type="ECO:0000256" key="12">
    <source>
        <dbReference type="ARBA" id="ARBA00022840"/>
    </source>
</evidence>
<dbReference type="InterPro" id="IPR001609">
    <property type="entry name" value="Myosin_head_motor_dom-like"/>
</dbReference>
<dbReference type="Gene3D" id="3.40.850.10">
    <property type="entry name" value="Kinesin motor domain"/>
    <property type="match status" value="1"/>
</dbReference>
<dbReference type="Gene3D" id="1.20.58.530">
    <property type="match status" value="1"/>
</dbReference>
<keyword evidence="15 20" id="KW-0505">Motor protein</keyword>
<dbReference type="GO" id="GO:0042995">
    <property type="term" value="C:cell projection"/>
    <property type="evidence" value="ECO:0007669"/>
    <property type="project" value="UniProtKB-SubCell"/>
</dbReference>
<feature type="domain" description="Myosin motor" evidence="24">
    <location>
        <begin position="729"/>
        <end position="1249"/>
    </location>
</feature>
<dbReference type="PROSITE" id="PS50011">
    <property type="entry name" value="PROTEIN_KINASE_DOM"/>
    <property type="match status" value="1"/>
</dbReference>
<keyword evidence="5 21" id="KW-0217">Developmental protein</keyword>
<dbReference type="InterPro" id="IPR036961">
    <property type="entry name" value="Kinesin_motor_dom_sf"/>
</dbReference>
<dbReference type="GO" id="GO:0000146">
    <property type="term" value="F:microfilament motor activity"/>
    <property type="evidence" value="ECO:0007669"/>
    <property type="project" value="TreeGrafter"/>
</dbReference>
<evidence type="ECO:0000256" key="21">
    <source>
        <dbReference type="RuleBase" id="RU003500"/>
    </source>
</evidence>
<feature type="binding site" evidence="20">
    <location>
        <begin position="822"/>
        <end position="829"/>
    </location>
    <ligand>
        <name>ATP</name>
        <dbReference type="ChEBI" id="CHEBI:30616"/>
    </ligand>
</feature>
<organism evidence="25 26">
    <name type="scientific">Drosophila gunungcola</name>
    <name type="common">fruit fly</name>
    <dbReference type="NCBI Taxonomy" id="103775"/>
    <lineage>
        <taxon>Eukaryota</taxon>
        <taxon>Metazoa</taxon>
        <taxon>Ecdysozoa</taxon>
        <taxon>Arthropoda</taxon>
        <taxon>Hexapoda</taxon>
        <taxon>Insecta</taxon>
        <taxon>Pterygota</taxon>
        <taxon>Neoptera</taxon>
        <taxon>Endopterygota</taxon>
        <taxon>Diptera</taxon>
        <taxon>Brachycera</taxon>
        <taxon>Muscomorpha</taxon>
        <taxon>Ephydroidea</taxon>
        <taxon>Drosophilidae</taxon>
        <taxon>Drosophila</taxon>
        <taxon>Sophophora</taxon>
    </lineage>
</organism>
<comment type="similarity">
    <text evidence="20">Belongs to the TRAFAC class myosin-kinesin ATPase superfamily. Myosin family.</text>
</comment>
<keyword evidence="6" id="KW-0963">Cytoplasm</keyword>
<dbReference type="PRINTS" id="PR01349">
    <property type="entry name" value="WNTPROTEIN"/>
</dbReference>
<evidence type="ECO:0000256" key="6">
    <source>
        <dbReference type="ARBA" id="ARBA00022490"/>
    </source>
</evidence>
<dbReference type="InterPro" id="IPR018161">
    <property type="entry name" value="Wnt_CS"/>
</dbReference>
<dbReference type="GO" id="GO:0016055">
    <property type="term" value="P:Wnt signaling pathway"/>
    <property type="evidence" value="ECO:0007669"/>
    <property type="project" value="UniProtKB-KW"/>
</dbReference>
<dbReference type="InterPro" id="IPR043158">
    <property type="entry name" value="Wnt_C"/>
</dbReference>
<sequence>MKIYANQSRAMTAWRATSKDYEQQQQQQQEAGSSSNNLVAATPATSRHCNLHLIVVIILACCTRWLYGLPDGRATCRSVPGLTKDQVELCYKASDVTAAALEGLDMAIRECQIQNLRQSLDKEKKLFLQYLETNQILTPEEEKKYERSKIASRWKWGGCSHNMDFGVEYSKLFLDCREKAGDIQSKINLHNNHAGRINLRQSLDKEKKLFLQYLETNQILTPEEEKKYERSKIASRWKWGGCSHNMDFGVEYSKLFLDCREKAGDIQSKINLHNNHAGRIAVSNNMEFRCKCHGMSGSCQLKTCWKSAPDFHIVGKVLKHQFRKAILVDQSNLGNGEPKSNGGSSSGSSSPDLDTADASGGHDGGGTGSSESRRHEELGVERGSRQPSADKNAARMARKLETSLFYYQRSPNFCTVGRKCNRNTTTSDGCTSLCCGRGHSQMIQRRAERCHCKFQWCCNVECEECHIYEEIAQGVNAKVFRAKELENDRIVALKIQHYDEEHQVSIEEEYRTLRDYCDHPNLPEFYGVYKLSKPNGPDEIWFVMEHCAGGTAVDMVNKLLKLDRRMREEHIAYIIRETCRAAIELNRNHVLHRDIRGDNILLTKNGRVKLCDFGLSRQVVAAMESRDPDITVRADVWALGITTIELADGKPPFADMHPTRAMFQIIRNPPPTLMRPTNWSQQINDFISETLEKNAENRPMMDVKTLYKEPELFVDRGYVKRFDEKPERMYPEDLAALENPVDESIIESLRHRIIMGGSYSFIGDILLSLNSNEIKDEFPPEFHAKYRFKSRSENQPHIFSVADIAYQDMLHHKEPQHIVLSGESYSGKSTNARLLIKHLCYLGSGNRGATGRVESSINAILMLNQLKEYNLKADRNYRYLRVPPEVLPSKLKYRRDDPEGNVEKYKEFENILRDIDFNHKQLETVRKVLSAILNIGNIRFRQNGKAFAGGREEIYVVPDQFIMVKGGIAERRQYTSEEARDARDAVASTLYSRLVDFIINRINMNMSFPRACFNRNGLEQLMINTLNEQMQYHYNQRIFISEMLEMEAEDIDTVNLNFYDNKTALDNLLTKPDGLFYIIDDASRSCQDQDLIMDRVSEKHSQFVKKHTATEISVAHYTGRIIYDTRAFTDINRDFVPPEMIETFRSSLDESIMAMFTNQLTKAGNLTMPFEAALNTLSAGCISQVNNLRTLAANFRFTCLTLLKMLSQNANLGVHFVRCIRADLEYKPRAFHSDVVQQQMKALGVLDTMEVGKKGQEHQDVAACKIQKGKKTQVDRLKEFDEEHIDISETPSEAEEMFLEARMDEALAAVRISKIEQASPLTFRGFRDRVRLPPLVNEKSGQLNENTADFIRPFAKKWREKSIFQVLLHYRAARFQDFVNLSQQVHIYNQRMVAGLNKCTRAVPFERINMREVNSSQLGPLPVPIKKMPFRLDQIPFYDTQYMTFPNQLLTQHMEDDEPWDSPLQRNPSMTSCALTYNAYKKEQACQTNWDRMGESDNIYNQGYFRDPQQLRRNQMQMNMNAYNNAYNSYSTNYNSSGNQNWGVHRSGSRRNSLKGYAAPAPPPPPMPSSNYYRNNPNQQQRNYQQRSSYPPSDPNSEDPPFNFKAMLRKTNYPRGSETSTYDFNNRRESDSGQQHTFQAPKLRSTGRRFQEDEGYNSSSGNYGVSRNFGQQQRAPTLRQAPASVGRSFEDSNARSFEEAGSYVEEEIAPGVTLSGYAVDI</sequence>
<dbReference type="Pfam" id="PF00063">
    <property type="entry name" value="Myosin_head"/>
    <property type="match status" value="2"/>
</dbReference>
<keyword evidence="8" id="KW-0272">Extracellular matrix</keyword>
<evidence type="ECO:0000256" key="20">
    <source>
        <dbReference type="PROSITE-ProRule" id="PRU00782"/>
    </source>
</evidence>
<evidence type="ECO:0000256" key="2">
    <source>
        <dbReference type="ARBA" id="ARBA00004316"/>
    </source>
</evidence>
<evidence type="ECO:0000313" key="25">
    <source>
        <dbReference type="EMBL" id="KAI8041867.1"/>
    </source>
</evidence>
<keyword evidence="10" id="KW-0677">Repeat</keyword>
<evidence type="ECO:0000256" key="9">
    <source>
        <dbReference type="ARBA" id="ARBA00022687"/>
    </source>
</evidence>
<feature type="compositionally biased region" description="Low complexity" evidence="22">
    <location>
        <begin position="1569"/>
        <end position="1591"/>
    </location>
</feature>
<dbReference type="GO" id="GO:0005524">
    <property type="term" value="F:ATP binding"/>
    <property type="evidence" value="ECO:0007669"/>
    <property type="project" value="UniProtKB-UniRule"/>
</dbReference>
<keyword evidence="12 20" id="KW-0067">ATP-binding</keyword>
<evidence type="ECO:0000256" key="13">
    <source>
        <dbReference type="ARBA" id="ARBA00023123"/>
    </source>
</evidence>
<keyword evidence="18" id="KW-0966">Cell projection</keyword>
<dbReference type="PANTHER" id="PTHR46256">
    <property type="entry name" value="AGAP011099-PA"/>
    <property type="match status" value="1"/>
</dbReference>
<reference evidence="25" key="1">
    <citation type="journal article" date="2023" name="Genome Biol. Evol.">
        <title>Long-read-based Genome Assembly of Drosophila gunungcola Reveals Fewer Chemosensory Genes in Flower-breeding Species.</title>
        <authorList>
            <person name="Negi A."/>
            <person name="Liao B.Y."/>
            <person name="Yeh S.D."/>
        </authorList>
    </citation>
    <scope>NUCLEOTIDE SEQUENCE</scope>
    <source>
        <strain evidence="25">Sukarami</strain>
    </source>
</reference>
<dbReference type="PANTHER" id="PTHR46256:SF2">
    <property type="entry name" value="NEITHER INACTIVATION NOR AFTERPOTENTIAL PROTEIN C"/>
    <property type="match status" value="1"/>
</dbReference>
<dbReference type="GO" id="GO:0048468">
    <property type="term" value="P:cell development"/>
    <property type="evidence" value="ECO:0007669"/>
    <property type="project" value="UniProtKB-ARBA"/>
</dbReference>
<evidence type="ECO:0000256" key="1">
    <source>
        <dbReference type="ARBA" id="ARBA00004245"/>
    </source>
</evidence>
<evidence type="ECO:0000256" key="15">
    <source>
        <dbReference type="ARBA" id="ARBA00023175"/>
    </source>
</evidence>
<evidence type="ECO:0000259" key="23">
    <source>
        <dbReference type="PROSITE" id="PS50011"/>
    </source>
</evidence>
<dbReference type="PROSITE" id="PS00246">
    <property type="entry name" value="WNT1"/>
    <property type="match status" value="1"/>
</dbReference>
<feature type="region of interest" description="Disordered" evidence="22">
    <location>
        <begin position="1538"/>
        <end position="1693"/>
    </location>
</feature>
<dbReference type="SUPFAM" id="SSF56112">
    <property type="entry name" value="Protein kinase-like (PK-like)"/>
    <property type="match status" value="1"/>
</dbReference>
<comment type="caution">
    <text evidence="25">The sequence shown here is derived from an EMBL/GenBank/DDBJ whole genome shotgun (WGS) entry which is preliminary data.</text>
</comment>
<dbReference type="GO" id="GO:0060560">
    <property type="term" value="P:developmental growth involved in morphogenesis"/>
    <property type="evidence" value="ECO:0007669"/>
    <property type="project" value="UniProtKB-ARBA"/>
</dbReference>
<accession>A0A9Q0BRB9</accession>
<dbReference type="EMBL" id="JAMKOV010000002">
    <property type="protein sequence ID" value="KAI8041867.1"/>
    <property type="molecule type" value="Genomic_DNA"/>
</dbReference>
<dbReference type="GO" id="GO:0004713">
    <property type="term" value="F:protein tyrosine kinase activity"/>
    <property type="evidence" value="ECO:0007669"/>
    <property type="project" value="InterPro"/>
</dbReference>
<keyword evidence="14" id="KW-1015">Disulfide bond</keyword>
<dbReference type="GO" id="GO:0004674">
    <property type="term" value="F:protein serine/threonine kinase activity"/>
    <property type="evidence" value="ECO:0007669"/>
    <property type="project" value="TreeGrafter"/>
</dbReference>
<comment type="similarity">
    <text evidence="4 21">Belongs to the Wnt family.</text>
</comment>
<keyword evidence="7" id="KW-0964">Secreted</keyword>
<evidence type="ECO:0000256" key="3">
    <source>
        <dbReference type="ARBA" id="ARBA00004498"/>
    </source>
</evidence>
<protein>
    <recommendedName>
        <fullName evidence="21">Protein Wnt</fullName>
    </recommendedName>
</protein>
<dbReference type="GO" id="GO:0005576">
    <property type="term" value="C:extracellular region"/>
    <property type="evidence" value="ECO:0007669"/>
    <property type="project" value="InterPro"/>
</dbReference>
<gene>
    <name evidence="25" type="ORF">M5D96_003162</name>
</gene>
<comment type="subcellular location">
    <subcellularLocation>
        <location evidence="2">Cell projection</location>
    </subcellularLocation>
    <subcellularLocation>
        <location evidence="1">Cytoplasm</location>
        <location evidence="1">Cytoskeleton</location>
    </subcellularLocation>
    <subcellularLocation>
        <location evidence="3 21">Secreted</location>
        <location evidence="3 21">Extracellular space</location>
        <location evidence="3 21">Extracellular matrix</location>
    </subcellularLocation>
</comment>
<feature type="compositionally biased region" description="Basic and acidic residues" evidence="22">
    <location>
        <begin position="371"/>
        <end position="384"/>
    </location>
</feature>
<dbReference type="GO" id="GO:0003779">
    <property type="term" value="F:actin binding"/>
    <property type="evidence" value="ECO:0007669"/>
    <property type="project" value="UniProtKB-KW"/>
</dbReference>
<dbReference type="InterPro" id="IPR008266">
    <property type="entry name" value="Tyr_kinase_AS"/>
</dbReference>
<dbReference type="InterPro" id="IPR027417">
    <property type="entry name" value="P-loop_NTPase"/>
</dbReference>
<keyword evidence="19" id="KW-0449">Lipoprotein</keyword>
<evidence type="ECO:0000256" key="5">
    <source>
        <dbReference type="ARBA" id="ARBA00022473"/>
    </source>
</evidence>
<keyword evidence="17" id="KW-0206">Cytoskeleton</keyword>
<dbReference type="Gene3D" id="3.30.2460.20">
    <property type="match status" value="1"/>
</dbReference>
<dbReference type="InterPro" id="IPR000719">
    <property type="entry name" value="Prot_kinase_dom"/>
</dbReference>
<evidence type="ECO:0000256" key="11">
    <source>
        <dbReference type="ARBA" id="ARBA00022741"/>
    </source>
</evidence>
<proteinExistence type="inferred from homology"/>
<dbReference type="InterPro" id="IPR020635">
    <property type="entry name" value="Tyr_kinase_cat_dom"/>
</dbReference>
<feature type="region of interest" description="Disordered" evidence="22">
    <location>
        <begin position="329"/>
        <end position="394"/>
    </location>
</feature>
<dbReference type="PROSITE" id="PS00109">
    <property type="entry name" value="PROTEIN_KINASE_TYR"/>
    <property type="match status" value="1"/>
</dbReference>
<dbReference type="InterPro" id="IPR011009">
    <property type="entry name" value="Kinase-like_dom_sf"/>
</dbReference>